<organism evidence="1 2">
    <name type="scientific">Colocasia esculenta</name>
    <name type="common">Wild taro</name>
    <name type="synonym">Arum esculentum</name>
    <dbReference type="NCBI Taxonomy" id="4460"/>
    <lineage>
        <taxon>Eukaryota</taxon>
        <taxon>Viridiplantae</taxon>
        <taxon>Streptophyta</taxon>
        <taxon>Embryophyta</taxon>
        <taxon>Tracheophyta</taxon>
        <taxon>Spermatophyta</taxon>
        <taxon>Magnoliopsida</taxon>
        <taxon>Liliopsida</taxon>
        <taxon>Araceae</taxon>
        <taxon>Aroideae</taxon>
        <taxon>Colocasieae</taxon>
        <taxon>Colocasia</taxon>
    </lineage>
</organism>
<dbReference type="Proteomes" id="UP000652761">
    <property type="component" value="Unassembled WGS sequence"/>
</dbReference>
<sequence>MKLGAWFQGKNLKNSGKNLEDPSSPRILLVLAFILGPETSWHELGPGFRRIRLNLDIGNQDSIISMFNS</sequence>
<name>A0A843WLR8_COLES</name>
<dbReference type="AlphaFoldDB" id="A0A843WLR8"/>
<gene>
    <name evidence="1" type="ORF">Taro_045341</name>
</gene>
<proteinExistence type="predicted"/>
<evidence type="ECO:0000313" key="2">
    <source>
        <dbReference type="Proteomes" id="UP000652761"/>
    </source>
</evidence>
<accession>A0A843WLR8</accession>
<dbReference type="EMBL" id="NMUH01005310">
    <property type="protein sequence ID" value="MQM12423.1"/>
    <property type="molecule type" value="Genomic_DNA"/>
</dbReference>
<comment type="caution">
    <text evidence="1">The sequence shown here is derived from an EMBL/GenBank/DDBJ whole genome shotgun (WGS) entry which is preliminary data.</text>
</comment>
<keyword evidence="2" id="KW-1185">Reference proteome</keyword>
<reference evidence="1" key="1">
    <citation type="submission" date="2017-07" db="EMBL/GenBank/DDBJ databases">
        <title>Taro Niue Genome Assembly and Annotation.</title>
        <authorList>
            <person name="Atibalentja N."/>
            <person name="Keating K."/>
            <person name="Fields C.J."/>
        </authorList>
    </citation>
    <scope>NUCLEOTIDE SEQUENCE</scope>
    <source>
        <strain evidence="1">Niue_2</strain>
        <tissue evidence="1">Leaf</tissue>
    </source>
</reference>
<protein>
    <submittedName>
        <fullName evidence="1">Uncharacterized protein</fullName>
    </submittedName>
</protein>
<evidence type="ECO:0000313" key="1">
    <source>
        <dbReference type="EMBL" id="MQM12423.1"/>
    </source>
</evidence>